<sequence>MEAIQAPLLLLSSTFRPLTFSSTTIEEEEYNALYDKRHLFKLLTLLFIGIISFCQLYAAICSFRQLHMIENGAAAIDELRDRLKLEFTDGDVLGLALDMMEGIARDEGKIAEWKNEDIP</sequence>
<feature type="transmembrane region" description="Helical" evidence="1">
    <location>
        <begin position="39"/>
        <end position="60"/>
    </location>
</feature>
<dbReference type="OrthoDB" id="3532121at2759"/>
<protein>
    <submittedName>
        <fullName evidence="2">601530aa-4663-4b8c-8290-1de687267a75</fullName>
    </submittedName>
</protein>
<keyword evidence="3" id="KW-1185">Reference proteome</keyword>
<dbReference type="Proteomes" id="UP000624404">
    <property type="component" value="Unassembled WGS sequence"/>
</dbReference>
<keyword evidence="1" id="KW-0472">Membrane</keyword>
<comment type="caution">
    <text evidence="2">The sequence shown here is derived from an EMBL/GenBank/DDBJ whole genome shotgun (WGS) entry which is preliminary data.</text>
</comment>
<keyword evidence="1" id="KW-1133">Transmembrane helix</keyword>
<keyword evidence="1" id="KW-0812">Transmembrane</keyword>
<dbReference type="AlphaFoldDB" id="A0A8H2VX68"/>
<name>A0A8H2VX68_9HELO</name>
<reference evidence="2" key="1">
    <citation type="submission" date="2020-10" db="EMBL/GenBank/DDBJ databases">
        <authorList>
            <person name="Kusch S."/>
        </authorList>
    </citation>
    <scope>NUCLEOTIDE SEQUENCE</scope>
    <source>
        <strain evidence="2">SwB9</strain>
    </source>
</reference>
<dbReference type="EMBL" id="CAJHIA010000021">
    <property type="protein sequence ID" value="CAD6446824.1"/>
    <property type="molecule type" value="Genomic_DNA"/>
</dbReference>
<evidence type="ECO:0000313" key="3">
    <source>
        <dbReference type="Proteomes" id="UP000624404"/>
    </source>
</evidence>
<evidence type="ECO:0000313" key="2">
    <source>
        <dbReference type="EMBL" id="CAD6446824.1"/>
    </source>
</evidence>
<proteinExistence type="predicted"/>
<evidence type="ECO:0000256" key="1">
    <source>
        <dbReference type="SAM" id="Phobius"/>
    </source>
</evidence>
<organism evidence="2 3">
    <name type="scientific">Sclerotinia trifoliorum</name>
    <dbReference type="NCBI Taxonomy" id="28548"/>
    <lineage>
        <taxon>Eukaryota</taxon>
        <taxon>Fungi</taxon>
        <taxon>Dikarya</taxon>
        <taxon>Ascomycota</taxon>
        <taxon>Pezizomycotina</taxon>
        <taxon>Leotiomycetes</taxon>
        <taxon>Helotiales</taxon>
        <taxon>Sclerotiniaceae</taxon>
        <taxon>Sclerotinia</taxon>
    </lineage>
</organism>
<gene>
    <name evidence="2" type="ORF">SCLTRI_LOCUS6616</name>
</gene>
<accession>A0A8H2VX68</accession>